<comment type="caution">
    <text evidence="9">Lacks conserved residue(s) required for the propagation of feature annotation.</text>
</comment>
<keyword evidence="7 9" id="KW-0414">Isoprene biosynthesis</keyword>
<dbReference type="InterPro" id="IPR013512">
    <property type="entry name" value="DXP_reductoisomerase_N"/>
</dbReference>
<keyword evidence="3 9" id="KW-0479">Metal-binding</keyword>
<evidence type="ECO:0000259" key="11">
    <source>
        <dbReference type="Pfam" id="PF08436"/>
    </source>
</evidence>
<comment type="cofactor">
    <cofactor evidence="9">
        <name>Mg(2+)</name>
        <dbReference type="ChEBI" id="CHEBI:18420"/>
    </cofactor>
    <cofactor evidence="9">
        <name>Mn(2+)</name>
        <dbReference type="ChEBI" id="CHEBI:29035"/>
    </cofactor>
</comment>
<keyword evidence="6 9" id="KW-0464">Manganese</keyword>
<feature type="domain" description="1-deoxy-D-xylulose 5-phosphate reductoisomerase N-terminal" evidence="10">
    <location>
        <begin position="4"/>
        <end position="122"/>
    </location>
</feature>
<feature type="binding site" evidence="9">
    <location>
        <position position="116"/>
    </location>
    <ligand>
        <name>NADPH</name>
        <dbReference type="ChEBI" id="CHEBI:57783"/>
    </ligand>
</feature>
<dbReference type="InterPro" id="IPR013644">
    <property type="entry name" value="DXP_reductoisomerase_C"/>
</dbReference>
<evidence type="ECO:0000256" key="8">
    <source>
        <dbReference type="ARBA" id="ARBA00048543"/>
    </source>
</evidence>
<gene>
    <name evidence="9 13" type="primary">dxr</name>
    <name evidence="13" type="ORF">SULYE_1139</name>
</gene>
<evidence type="ECO:0000256" key="5">
    <source>
        <dbReference type="ARBA" id="ARBA00023002"/>
    </source>
</evidence>
<dbReference type="GO" id="GO:0016853">
    <property type="term" value="F:isomerase activity"/>
    <property type="evidence" value="ECO:0007669"/>
    <property type="project" value="UniProtKB-KW"/>
</dbReference>
<feature type="binding site" evidence="9">
    <location>
        <position position="37"/>
    </location>
    <ligand>
        <name>NADPH</name>
        <dbReference type="ChEBI" id="CHEBI:57783"/>
    </ligand>
</feature>
<feature type="binding site" evidence="9">
    <location>
        <position position="207"/>
    </location>
    <ligand>
        <name>1-deoxy-D-xylulose 5-phosphate</name>
        <dbReference type="ChEBI" id="CHEBI:57792"/>
    </ligand>
</feature>
<evidence type="ECO:0000256" key="2">
    <source>
        <dbReference type="ARBA" id="ARBA00006825"/>
    </source>
</evidence>
<feature type="binding site" evidence="9">
    <location>
        <position position="207"/>
    </location>
    <ligand>
        <name>Mn(2+)</name>
        <dbReference type="ChEBI" id="CHEBI:29035"/>
    </ligand>
</feature>
<feature type="binding site" evidence="9">
    <location>
        <position position="12"/>
    </location>
    <ligand>
        <name>NADPH</name>
        <dbReference type="ChEBI" id="CHEBI:57783"/>
    </ligand>
</feature>
<dbReference type="NCBIfam" id="TIGR00243">
    <property type="entry name" value="Dxr"/>
    <property type="match status" value="1"/>
</dbReference>
<comment type="caution">
    <text evidence="13">The sequence shown here is derived from an EMBL/GenBank/DDBJ whole genome shotgun (WGS) entry which is preliminary data.</text>
</comment>
<dbReference type="GO" id="GO:0030604">
    <property type="term" value="F:1-deoxy-D-xylulose-5-phosphate reductoisomerase activity"/>
    <property type="evidence" value="ECO:0007669"/>
    <property type="project" value="UniProtKB-UniRule"/>
</dbReference>
<evidence type="ECO:0000256" key="3">
    <source>
        <dbReference type="ARBA" id="ARBA00022723"/>
    </source>
</evidence>
<dbReference type="InterPro" id="IPR003821">
    <property type="entry name" value="DXP_reductoisomerase"/>
</dbReference>
<evidence type="ECO:0000313" key="14">
    <source>
        <dbReference type="Proteomes" id="UP000005540"/>
    </source>
</evidence>
<feature type="binding site" evidence="9">
    <location>
        <position position="10"/>
    </location>
    <ligand>
        <name>NADPH</name>
        <dbReference type="ChEBI" id="CHEBI:57783"/>
    </ligand>
</feature>
<comment type="function">
    <text evidence="9">Catalyzes the NADPH-dependent rearrangement and reduction of 1-deoxy-D-xylulose-5-phosphate (DXP) to 2-C-methyl-D-erythritol 4-phosphate (MEP).</text>
</comment>
<feature type="domain" description="1-deoxy-D-xylulose 5-phosphate reductoisomerase C-terminal" evidence="11">
    <location>
        <begin position="132"/>
        <end position="215"/>
    </location>
</feature>
<reference evidence="13 14" key="1">
    <citation type="submission" date="2009-04" db="EMBL/GenBank/DDBJ databases">
        <authorList>
            <person name="Reysenbach A.-L."/>
            <person name="Heidelberg J.F."/>
            <person name="Nelson W.C."/>
        </authorList>
    </citation>
    <scope>NUCLEOTIDE SEQUENCE [LARGE SCALE GENOMIC DNA]</scope>
    <source>
        <strain evidence="13 14">SS-5</strain>
    </source>
</reference>
<dbReference type="PANTHER" id="PTHR30525:SF0">
    <property type="entry name" value="1-DEOXY-D-XYLULOSE 5-PHOSPHATE REDUCTOISOMERASE, CHLOROPLASTIC"/>
    <property type="match status" value="1"/>
</dbReference>
<dbReference type="AlphaFoldDB" id="C4FKN9"/>
<protein>
    <recommendedName>
        <fullName evidence="9">1-deoxy-D-xylulose 5-phosphate reductoisomerase</fullName>
        <shortName evidence="9">DXP reductoisomerase</shortName>
        <ecNumber evidence="9">1.1.1.267</ecNumber>
    </recommendedName>
    <alternativeName>
        <fullName evidence="9">1-deoxyxylulose-5-phosphate reductoisomerase</fullName>
    </alternativeName>
    <alternativeName>
        <fullName evidence="9">2-C-methyl-D-erythritol 4-phosphate synthase</fullName>
    </alternativeName>
</protein>
<feature type="binding site" evidence="9">
    <location>
        <position position="138"/>
    </location>
    <ligand>
        <name>1-deoxy-D-xylulose 5-phosphate</name>
        <dbReference type="ChEBI" id="CHEBI:57792"/>
    </ligand>
</feature>
<evidence type="ECO:0000259" key="10">
    <source>
        <dbReference type="Pfam" id="PF02670"/>
    </source>
</evidence>
<dbReference type="GO" id="GO:0070402">
    <property type="term" value="F:NADPH binding"/>
    <property type="evidence" value="ECO:0007669"/>
    <property type="project" value="InterPro"/>
</dbReference>
<keyword evidence="4 9" id="KW-0521">NADP</keyword>
<comment type="catalytic activity">
    <reaction evidence="8">
        <text>2-C-methyl-D-erythritol 4-phosphate + NADP(+) = 1-deoxy-D-xylulose 5-phosphate + NADPH + H(+)</text>
        <dbReference type="Rhea" id="RHEA:13717"/>
        <dbReference type="ChEBI" id="CHEBI:15378"/>
        <dbReference type="ChEBI" id="CHEBI:57783"/>
        <dbReference type="ChEBI" id="CHEBI:57792"/>
        <dbReference type="ChEBI" id="CHEBI:58262"/>
        <dbReference type="ChEBI" id="CHEBI:58349"/>
        <dbReference type="EC" id="1.1.1.267"/>
    </reaction>
    <physiologicalReaction direction="right-to-left" evidence="8">
        <dbReference type="Rhea" id="RHEA:13719"/>
    </physiologicalReaction>
</comment>
<feature type="binding site" evidence="9">
    <location>
        <position position="136"/>
    </location>
    <ligand>
        <name>Mn(2+)</name>
        <dbReference type="ChEBI" id="CHEBI:29035"/>
    </ligand>
</feature>
<comment type="pathway">
    <text evidence="1 9">Isoprenoid biosynthesis; isopentenyl diphosphate biosynthesis via DXP pathway; isopentenyl diphosphate from 1-deoxy-D-xylulose 5-phosphate: step 1/6.</text>
</comment>
<feature type="binding site" evidence="9">
    <location>
        <position position="204"/>
    </location>
    <ligand>
        <name>1-deoxy-D-xylulose 5-phosphate</name>
        <dbReference type="ChEBI" id="CHEBI:57792"/>
    </ligand>
</feature>
<dbReference type="Pfam" id="PF02670">
    <property type="entry name" value="DXP_reductoisom"/>
    <property type="match status" value="1"/>
</dbReference>
<keyword evidence="9" id="KW-0460">Magnesium</keyword>
<dbReference type="InterPro" id="IPR036169">
    <property type="entry name" value="DXPR_C_sf"/>
</dbReference>
<proteinExistence type="inferred from homology"/>
<feature type="binding site" evidence="9">
    <location>
        <position position="162"/>
    </location>
    <ligand>
        <name>1-deoxy-D-xylulose 5-phosphate</name>
        <dbReference type="ChEBI" id="CHEBI:57792"/>
    </ligand>
</feature>
<evidence type="ECO:0000256" key="6">
    <source>
        <dbReference type="ARBA" id="ARBA00023211"/>
    </source>
</evidence>
<dbReference type="Pfam" id="PF08436">
    <property type="entry name" value="DXP_redisom_C"/>
    <property type="match status" value="1"/>
</dbReference>
<keyword evidence="13" id="KW-0413">Isomerase</keyword>
<feature type="binding site" evidence="9">
    <location>
        <position position="198"/>
    </location>
    <ligand>
        <name>1-deoxy-D-xylulose 5-phosphate</name>
        <dbReference type="ChEBI" id="CHEBI:57792"/>
    </ligand>
</feature>
<keyword evidence="14" id="KW-1185">Reference proteome</keyword>
<evidence type="ECO:0000313" key="13">
    <source>
        <dbReference type="EMBL" id="EEP60363.1"/>
    </source>
</evidence>
<feature type="binding site" evidence="9">
    <location>
        <position position="115"/>
    </location>
    <ligand>
        <name>1-deoxy-D-xylulose 5-phosphate</name>
        <dbReference type="ChEBI" id="CHEBI:57792"/>
    </ligand>
</feature>
<dbReference type="Gene3D" id="3.40.50.720">
    <property type="entry name" value="NAD(P)-binding Rossmann-like Domain"/>
    <property type="match status" value="1"/>
</dbReference>
<dbReference type="SUPFAM" id="SSF51735">
    <property type="entry name" value="NAD(P)-binding Rossmann-fold domains"/>
    <property type="match status" value="1"/>
</dbReference>
<evidence type="ECO:0000259" key="12">
    <source>
        <dbReference type="Pfam" id="PF13288"/>
    </source>
</evidence>
<dbReference type="PIRSF" id="PIRSF006205">
    <property type="entry name" value="Dxp_reductismrs"/>
    <property type="match status" value="1"/>
</dbReference>
<accession>C4FKN9</accession>
<evidence type="ECO:0000256" key="4">
    <source>
        <dbReference type="ARBA" id="ARBA00022857"/>
    </source>
</evidence>
<feature type="binding site" evidence="9">
    <location>
        <position position="203"/>
    </location>
    <ligand>
        <name>1-deoxy-D-xylulose 5-phosphate</name>
        <dbReference type="ChEBI" id="CHEBI:57792"/>
    </ligand>
</feature>
<feature type="binding site" evidence="9">
    <location>
        <position position="13"/>
    </location>
    <ligand>
        <name>NADPH</name>
        <dbReference type="ChEBI" id="CHEBI:57783"/>
    </ligand>
</feature>
<dbReference type="PANTHER" id="PTHR30525">
    <property type="entry name" value="1-DEOXY-D-XYLULOSE 5-PHOSPHATE REDUCTOISOMERASE"/>
    <property type="match status" value="1"/>
</dbReference>
<dbReference type="SUPFAM" id="SSF55347">
    <property type="entry name" value="Glyceraldehyde-3-phosphate dehydrogenase-like, C-terminal domain"/>
    <property type="match status" value="1"/>
</dbReference>
<feature type="binding site" evidence="9">
    <location>
        <position position="191"/>
    </location>
    <ligand>
        <name>NADPH</name>
        <dbReference type="ChEBI" id="CHEBI:57783"/>
    </ligand>
</feature>
<dbReference type="HAMAP" id="MF_00183">
    <property type="entry name" value="DXP_reductoisom"/>
    <property type="match status" value="1"/>
</dbReference>
<organism evidence="13 14">
    <name type="scientific">Sulfurihydrogenibium yellowstonense SS-5</name>
    <dbReference type="NCBI Taxonomy" id="432331"/>
    <lineage>
        <taxon>Bacteria</taxon>
        <taxon>Pseudomonadati</taxon>
        <taxon>Aquificota</taxon>
        <taxon>Aquificia</taxon>
        <taxon>Aquificales</taxon>
        <taxon>Hydrogenothermaceae</taxon>
        <taxon>Sulfurihydrogenibium</taxon>
    </lineage>
</organism>
<dbReference type="GO" id="GO:0051484">
    <property type="term" value="P:isopentenyl diphosphate biosynthetic process, methylerythritol 4-phosphate pathway involved in terpenoid biosynthetic process"/>
    <property type="evidence" value="ECO:0007669"/>
    <property type="project" value="TreeGrafter"/>
</dbReference>
<feature type="binding site" evidence="9">
    <location>
        <position position="137"/>
    </location>
    <ligand>
        <name>1-deoxy-D-xylulose 5-phosphate</name>
        <dbReference type="ChEBI" id="CHEBI:57792"/>
    </ligand>
</feature>
<dbReference type="InterPro" id="IPR036291">
    <property type="entry name" value="NAD(P)-bd_dom_sf"/>
</dbReference>
<feature type="binding site" evidence="9">
    <location>
        <position position="114"/>
    </location>
    <ligand>
        <name>NADPH</name>
        <dbReference type="ChEBI" id="CHEBI:57783"/>
    </ligand>
</feature>
<feature type="binding site" evidence="9">
    <location>
        <position position="11"/>
    </location>
    <ligand>
        <name>NADPH</name>
        <dbReference type="ChEBI" id="CHEBI:57783"/>
    </ligand>
</feature>
<dbReference type="Proteomes" id="UP000005540">
    <property type="component" value="Unassembled WGS sequence"/>
</dbReference>
<name>C4FKN9_9AQUI</name>
<dbReference type="EMBL" id="ABZS01000107">
    <property type="protein sequence ID" value="EEP60363.1"/>
    <property type="molecule type" value="Genomic_DNA"/>
</dbReference>
<dbReference type="GO" id="GO:0030145">
    <property type="term" value="F:manganese ion binding"/>
    <property type="evidence" value="ECO:0007669"/>
    <property type="project" value="TreeGrafter"/>
</dbReference>
<feature type="binding site" evidence="9">
    <location>
        <position position="138"/>
    </location>
    <ligand>
        <name>Mn(2+)</name>
        <dbReference type="ChEBI" id="CHEBI:29035"/>
    </ligand>
</feature>
<dbReference type="Pfam" id="PF13288">
    <property type="entry name" value="DXPR_C"/>
    <property type="match status" value="1"/>
</dbReference>
<sequence length="375" mass="42340">MLKVGILGSTGSVGSQTLDVIRKYKEQIKVELLGASKLSENLINQIKEFKPSYVYVENTEEKNIDDTKVLVGEDGLKQAVNLDLDLFVNAIAGIKGILPTYLLLKYNKTLATANKEAIICLGELLKDKYKKILPIDSEHSAIFQILKDRNQKEVRRIILTASGGPFVNMPAEDFENITVKQALNHPTWIMGKKITIDSATLMNKGLEVIEAHYLFSMPYEKIDVLIHPESIIHGMVEFVDGTVISNMSNPDMKIPISYALFYPERKFLSNNYLDFTKIKSLNFLKPDTEKFPLLKLAVECGKKGGVYPTVLTVADEIAVNYFLEERIKFTDIHKIILETLEKFDYNKLDSVDDVFYIIDKTINLATEIAKKYGSA</sequence>
<keyword evidence="5 9" id="KW-0560">Oxidoreductase</keyword>
<evidence type="ECO:0000256" key="1">
    <source>
        <dbReference type="ARBA" id="ARBA00005094"/>
    </source>
</evidence>
<dbReference type="UniPathway" id="UPA00056">
    <property type="reaction ID" value="UER00092"/>
</dbReference>
<feature type="domain" description="DXP reductoisomerase C-terminal" evidence="12">
    <location>
        <begin position="247"/>
        <end position="357"/>
    </location>
</feature>
<dbReference type="EC" id="1.1.1.267" evidence="9"/>
<feature type="binding site" evidence="9">
    <location>
        <position position="185"/>
    </location>
    <ligand>
        <name>1-deoxy-D-xylulose 5-phosphate</name>
        <dbReference type="ChEBI" id="CHEBI:57792"/>
    </ligand>
</feature>
<evidence type="ECO:0000256" key="7">
    <source>
        <dbReference type="ARBA" id="ARBA00023229"/>
    </source>
</evidence>
<dbReference type="InterPro" id="IPR026877">
    <property type="entry name" value="DXPR_C"/>
</dbReference>
<dbReference type="OrthoDB" id="9806546at2"/>
<evidence type="ECO:0000256" key="9">
    <source>
        <dbReference type="HAMAP-Rule" id="MF_00183"/>
    </source>
</evidence>
<dbReference type="SUPFAM" id="SSF69055">
    <property type="entry name" value="1-deoxy-D-xylulose-5-phosphate reductoisomerase, C-terminal domain"/>
    <property type="match status" value="1"/>
</dbReference>
<comment type="similarity">
    <text evidence="2 9">Belongs to the DXR family.</text>
</comment>
<dbReference type="Gene3D" id="1.10.1740.10">
    <property type="match status" value="1"/>
</dbReference>